<feature type="compositionally biased region" description="Polar residues" evidence="17">
    <location>
        <begin position="127"/>
        <end position="148"/>
    </location>
</feature>
<feature type="compositionally biased region" description="Low complexity" evidence="17">
    <location>
        <begin position="566"/>
        <end position="576"/>
    </location>
</feature>
<dbReference type="PROSITE" id="PS51469">
    <property type="entry name" value="SUN"/>
    <property type="match status" value="1"/>
</dbReference>
<reference evidence="20" key="3">
    <citation type="submission" date="2025-08" db="UniProtKB">
        <authorList>
            <consortium name="Ensembl"/>
        </authorList>
    </citation>
    <scope>IDENTIFICATION</scope>
    <source>
        <strain evidence="20">HSOK</strain>
    </source>
</reference>
<feature type="compositionally biased region" description="Acidic residues" evidence="17">
    <location>
        <begin position="460"/>
        <end position="473"/>
    </location>
</feature>
<keyword evidence="7 18" id="KW-1133">Transmembrane helix</keyword>
<feature type="compositionally biased region" description="Low complexity" evidence="17">
    <location>
        <begin position="165"/>
        <end position="175"/>
    </location>
</feature>
<keyword evidence="4" id="KW-0732">Signal</keyword>
<protein>
    <recommendedName>
        <fullName evidence="13">SUN domain-containing ossification factor</fullName>
    </recommendedName>
    <alternativeName>
        <fullName evidence="15">Membrane protein CH1</fullName>
    </alternativeName>
    <alternativeName>
        <fullName evidence="14">SUN-like protein 1</fullName>
    </alternativeName>
</protein>
<keyword evidence="5" id="KW-0256">Endoplasmic reticulum</keyword>
<evidence type="ECO:0000256" key="16">
    <source>
        <dbReference type="SAM" id="Coils"/>
    </source>
</evidence>
<keyword evidence="2" id="KW-0597">Phosphoprotein</keyword>
<feature type="compositionally biased region" description="Polar residues" evidence="17">
    <location>
        <begin position="894"/>
        <end position="906"/>
    </location>
</feature>
<reference key="1">
    <citation type="journal article" date="2007" name="Nature">
        <title>The medaka draft genome and insights into vertebrate genome evolution.</title>
        <authorList>
            <person name="Kasahara M."/>
            <person name="Naruse K."/>
            <person name="Sasaki S."/>
            <person name="Nakatani Y."/>
            <person name="Qu W."/>
            <person name="Ahsan B."/>
            <person name="Yamada T."/>
            <person name="Nagayasu Y."/>
            <person name="Doi K."/>
            <person name="Kasai Y."/>
            <person name="Jindo T."/>
            <person name="Kobayashi D."/>
            <person name="Shimada A."/>
            <person name="Toyoda A."/>
            <person name="Kuroki Y."/>
            <person name="Fujiyama A."/>
            <person name="Sasaki T."/>
            <person name="Shimizu A."/>
            <person name="Asakawa S."/>
            <person name="Shimizu N."/>
            <person name="Hashimoto S."/>
            <person name="Yang J."/>
            <person name="Lee Y."/>
            <person name="Matsushima K."/>
            <person name="Sugano S."/>
            <person name="Sakaizumi M."/>
            <person name="Narita T."/>
            <person name="Ohishi K."/>
            <person name="Haga S."/>
            <person name="Ohta F."/>
            <person name="Nomoto H."/>
            <person name="Nogata K."/>
            <person name="Morishita T."/>
            <person name="Endo T."/>
            <person name="Shin-I T."/>
            <person name="Takeda H."/>
            <person name="Morishita S."/>
            <person name="Kohara Y."/>
        </authorList>
    </citation>
    <scope>NUCLEOTIDE SEQUENCE [LARGE SCALE GENOMIC DNA]</scope>
    <source>
        <strain>Hd-rR</strain>
    </source>
</reference>
<evidence type="ECO:0000256" key="3">
    <source>
        <dbReference type="ARBA" id="ARBA00022692"/>
    </source>
</evidence>
<dbReference type="InterPro" id="IPR012919">
    <property type="entry name" value="SUN_dom"/>
</dbReference>
<keyword evidence="6" id="KW-0892">Osteogenesis</keyword>
<evidence type="ECO:0000256" key="4">
    <source>
        <dbReference type="ARBA" id="ARBA00022729"/>
    </source>
</evidence>
<dbReference type="GO" id="GO:0001503">
    <property type="term" value="P:ossification"/>
    <property type="evidence" value="ECO:0007669"/>
    <property type="project" value="UniProtKB-KW"/>
</dbReference>
<feature type="compositionally biased region" description="Polar residues" evidence="17">
    <location>
        <begin position="205"/>
        <end position="216"/>
    </location>
</feature>
<evidence type="ECO:0000256" key="11">
    <source>
        <dbReference type="ARBA" id="ARBA00034697"/>
    </source>
</evidence>
<reference evidence="20" key="4">
    <citation type="submission" date="2025-09" db="UniProtKB">
        <authorList>
            <consortium name="Ensembl"/>
        </authorList>
    </citation>
    <scope>IDENTIFICATION</scope>
    <source>
        <strain evidence="20">HSOK</strain>
    </source>
</reference>
<proteinExistence type="predicted"/>
<reference evidence="20 21" key="2">
    <citation type="submission" date="2017-04" db="EMBL/GenBank/DDBJ databases">
        <title>CpG methylation of centromeres and impact of large insertions on vertebrate speciation.</title>
        <authorList>
            <person name="Ichikawa K."/>
            <person name="Yoshimura J."/>
            <person name="Morishita S."/>
        </authorList>
    </citation>
    <scope>NUCLEOTIDE SEQUENCE</scope>
    <source>
        <strain evidence="20 21">HSOK</strain>
    </source>
</reference>
<feature type="coiled-coil region" evidence="16">
    <location>
        <begin position="933"/>
        <end position="996"/>
    </location>
</feature>
<feature type="region of interest" description="Disordered" evidence="17">
    <location>
        <begin position="1197"/>
        <end position="1225"/>
    </location>
</feature>
<keyword evidence="1" id="KW-0217">Developmental protein</keyword>
<evidence type="ECO:0000256" key="7">
    <source>
        <dbReference type="ARBA" id="ARBA00022989"/>
    </source>
</evidence>
<dbReference type="InterPro" id="IPR045120">
    <property type="entry name" value="Suco/Slp1-like"/>
</dbReference>
<comment type="subcellular location">
    <subcellularLocation>
        <location evidence="11">Rough endoplasmic reticulum membrane</location>
        <topology evidence="11">Single-pass type I membrane protein</topology>
    </subcellularLocation>
</comment>
<dbReference type="Gene3D" id="2.60.120.260">
    <property type="entry name" value="Galactose-binding domain-like"/>
    <property type="match status" value="1"/>
</dbReference>
<keyword evidence="10" id="KW-0325">Glycoprotein</keyword>
<feature type="domain" description="SUN" evidence="19">
    <location>
        <begin position="279"/>
        <end position="452"/>
    </location>
</feature>
<feature type="region of interest" description="Disordered" evidence="17">
    <location>
        <begin position="460"/>
        <end position="486"/>
    </location>
</feature>
<evidence type="ECO:0000256" key="9">
    <source>
        <dbReference type="ARBA" id="ARBA00023136"/>
    </source>
</evidence>
<evidence type="ECO:0000256" key="12">
    <source>
        <dbReference type="ARBA" id="ARBA00055064"/>
    </source>
</evidence>
<evidence type="ECO:0000256" key="13">
    <source>
        <dbReference type="ARBA" id="ARBA00067685"/>
    </source>
</evidence>
<evidence type="ECO:0000256" key="17">
    <source>
        <dbReference type="SAM" id="MobiDB-lite"/>
    </source>
</evidence>
<feature type="compositionally biased region" description="Polar residues" evidence="17">
    <location>
        <begin position="235"/>
        <end position="252"/>
    </location>
</feature>
<evidence type="ECO:0000256" key="2">
    <source>
        <dbReference type="ARBA" id="ARBA00022553"/>
    </source>
</evidence>
<feature type="compositionally biased region" description="Basic and acidic residues" evidence="17">
    <location>
        <begin position="620"/>
        <end position="629"/>
    </location>
</feature>
<feature type="region of interest" description="Disordered" evidence="17">
    <location>
        <begin position="517"/>
        <end position="701"/>
    </location>
</feature>
<feature type="compositionally biased region" description="Polar residues" evidence="17">
    <location>
        <begin position="59"/>
        <end position="76"/>
    </location>
</feature>
<accession>A0A3P9IZ59</accession>
<evidence type="ECO:0000259" key="19">
    <source>
        <dbReference type="PROSITE" id="PS51469"/>
    </source>
</evidence>
<evidence type="ECO:0000256" key="6">
    <source>
        <dbReference type="ARBA" id="ARBA00022855"/>
    </source>
</evidence>
<dbReference type="Pfam" id="PF07738">
    <property type="entry name" value="Sad1_UNC"/>
    <property type="match status" value="1"/>
</dbReference>
<dbReference type="Ensembl" id="ENSORLT00015005804.1">
    <property type="protein sequence ID" value="ENSORLP00015025262.1"/>
    <property type="gene ID" value="ENSORLG00015006298.1"/>
</dbReference>
<feature type="compositionally biased region" description="Polar residues" evidence="17">
    <location>
        <begin position="644"/>
        <end position="655"/>
    </location>
</feature>
<dbReference type="AlphaFoldDB" id="A0A3P9IZ59"/>
<evidence type="ECO:0000313" key="20">
    <source>
        <dbReference type="Ensembl" id="ENSORLP00015025262.1"/>
    </source>
</evidence>
<evidence type="ECO:0000256" key="15">
    <source>
        <dbReference type="ARBA" id="ARBA00081911"/>
    </source>
</evidence>
<feature type="compositionally biased region" description="Polar residues" evidence="17">
    <location>
        <begin position="777"/>
        <end position="795"/>
    </location>
</feature>
<comment type="function">
    <text evidence="12">Required for bone modeling during late embryogenesis. Regulates type I collagen synthesis in osteoblasts during their postnatal maturation.</text>
</comment>
<keyword evidence="9 18" id="KW-0472">Membrane</keyword>
<feature type="compositionally biased region" description="Polar residues" evidence="17">
    <location>
        <begin position="93"/>
        <end position="103"/>
    </location>
</feature>
<keyword evidence="8 16" id="KW-0175">Coiled coil</keyword>
<evidence type="ECO:0000256" key="18">
    <source>
        <dbReference type="SAM" id="Phobius"/>
    </source>
</evidence>
<evidence type="ECO:0000256" key="14">
    <source>
        <dbReference type="ARBA" id="ARBA00075366"/>
    </source>
</evidence>
<dbReference type="PANTHER" id="PTHR12953:SF0">
    <property type="entry name" value="SUN DOMAIN-CONTAINING OSSIFICATION FACTOR"/>
    <property type="match status" value="1"/>
</dbReference>
<organism evidence="20 21">
    <name type="scientific">Oryzias latipes</name>
    <name type="common">Japanese rice fish</name>
    <name type="synonym">Japanese killifish</name>
    <dbReference type="NCBI Taxonomy" id="8090"/>
    <lineage>
        <taxon>Eukaryota</taxon>
        <taxon>Metazoa</taxon>
        <taxon>Chordata</taxon>
        <taxon>Craniata</taxon>
        <taxon>Vertebrata</taxon>
        <taxon>Euteleostomi</taxon>
        <taxon>Actinopterygii</taxon>
        <taxon>Neopterygii</taxon>
        <taxon>Teleostei</taxon>
        <taxon>Neoteleostei</taxon>
        <taxon>Acanthomorphata</taxon>
        <taxon>Ovalentaria</taxon>
        <taxon>Atherinomorphae</taxon>
        <taxon>Beloniformes</taxon>
        <taxon>Adrianichthyidae</taxon>
        <taxon>Oryziinae</taxon>
        <taxon>Oryzias</taxon>
    </lineage>
</organism>
<evidence type="ECO:0000256" key="8">
    <source>
        <dbReference type="ARBA" id="ARBA00023054"/>
    </source>
</evidence>
<evidence type="ECO:0000313" key="21">
    <source>
        <dbReference type="Proteomes" id="UP000265200"/>
    </source>
</evidence>
<evidence type="ECO:0000256" key="10">
    <source>
        <dbReference type="ARBA" id="ARBA00023180"/>
    </source>
</evidence>
<feature type="compositionally biased region" description="Polar residues" evidence="17">
    <location>
        <begin position="863"/>
        <end position="874"/>
    </location>
</feature>
<feature type="compositionally biased region" description="Acidic residues" evidence="17">
    <location>
        <begin position="186"/>
        <end position="195"/>
    </location>
</feature>
<feature type="region of interest" description="Disordered" evidence="17">
    <location>
        <begin position="41"/>
        <end position="270"/>
    </location>
</feature>
<feature type="compositionally biased region" description="Polar residues" evidence="17">
    <location>
        <begin position="756"/>
        <end position="770"/>
    </location>
</feature>
<feature type="transmembrane region" description="Helical" evidence="18">
    <location>
        <begin position="12"/>
        <end position="31"/>
    </location>
</feature>
<dbReference type="GO" id="GO:0030867">
    <property type="term" value="C:rough endoplasmic reticulum membrane"/>
    <property type="evidence" value="ECO:0007669"/>
    <property type="project" value="UniProtKB-SubCell"/>
</dbReference>
<feature type="compositionally biased region" description="Basic and acidic residues" evidence="17">
    <location>
        <begin position="521"/>
        <end position="535"/>
    </location>
</feature>
<dbReference type="PANTHER" id="PTHR12953">
    <property type="entry name" value="MEMBRANE PROTEIN CH1 RELATED"/>
    <property type="match status" value="1"/>
</dbReference>
<dbReference type="FunFam" id="2.60.120.260:FF:000024">
    <property type="entry name" value="SUN domain containing ossification factor"/>
    <property type="match status" value="1"/>
</dbReference>
<name>A0A3P9IZ59_ORYLA</name>
<feature type="compositionally biased region" description="Low complexity" evidence="17">
    <location>
        <begin position="813"/>
        <end position="832"/>
    </location>
</feature>
<feature type="region of interest" description="Disordered" evidence="17">
    <location>
        <begin position="1153"/>
        <end position="1173"/>
    </location>
</feature>
<evidence type="ECO:0000256" key="1">
    <source>
        <dbReference type="ARBA" id="ARBA00022473"/>
    </source>
</evidence>
<sequence length="1254" mass="136430">MKMTQLFQQRRRYVSLWLYIAVVCWSSRLFVECVESHLEDQKPGSTQIHVPHEPPYQETEVSLSFSAQPPSNSEQPTAADPPETQEEELKAQAETSVAETSASEGEPDALEVISNPESASYPEPPVSQDQGSVLQPPSSNSESGTSALNAEDSGSAGLQEADQNSASSDGSGAASIETGSDPLQNDCEEEEENPYDTERPPLVLENTSNVHTTGTKTHADPPLSPPAAPADTRLESNASHKLTESPGLSPTATADGDSGGSKEPEDIPTFDEWKRKMMEVEKEKTLSTDTFINGGSPVPKKVQKHFNNYASVECGAKILGANPEAKSTSAILKENMDLYMLNPCSTKIWFIIELCEPIQVRQLDIANFELFSSTPKDFLVSISDRYPTNKWLKLGTFHARDERTVQSFPLDEQLYAKYVKMFTKYIKVELVSHFGSEHFCPLSLIRVFGTSMVEEYEIADPSERADDQDDELDPTGFFPGEPKSSENLIGSAKDAIMNMVNNIANNVLGASAEIKGNVSSQEERKSEPQEEHEPSSEGVTSDLPAASDSEDMQILPGSDVPPAEPPSSETPLPEEAGNTESEVPQEEKQLVILLEKEEEEPMRSTVILLEKEDKPDEEQRDAPEHHRVDPSCCSPAPSLRDYVQRQSSAKSSKCQTGDREPESPPIHPSTPLAPSSELEPPHTDDEAASELTSQPVEESISEVLDPSLTLNLPALIVSESSCAQPGKTVQTPPLSASAEEPQRSQDASVEEEHLQTAESSSSSVHVQPTISFPAVDTSVTPTVDKSNIDATSTEMTVPVPTQDLSSVLPPTYSAQSEQPAEAPAAPDGAPGPLEGSGPIPERVIEAEPSGGQAADADAEDVPASSSANGQSPHPNSAAFPQGSASDIYAEPFNGTEQNGNPMHGSSQKESVFMRLNNRIKALEVNMSLSGRYLEQLSQRYRKQMEEMQRAFNKTIIKLQNTARIAEEQDLRQTESIQLLQSQLENMTQLLLNLSVRVSQLHDEVSDRQTYLLLSLMLCLCLGLLLCVNRSRFTGSPATEPEPPAPKSYTYCCAERPLSSCEEVGLKRSASYPLIHTDSLQLTTSADPEVLHAEETQSLCTTNRKRRRRKLKLLDKGEVLKASIKAAPELCNGAVCKRAPVSTNPTALTKRLLLPTFRDSPSEGSSEGSSHSDEPSFCGIAAACPRVCDGLAPPKTRAEKRALGRRPLKPRCANLGLPRDSQRDRSEVLPVTIQDLLRRKPERRSGTLATLTGSV</sequence>
<evidence type="ECO:0000256" key="5">
    <source>
        <dbReference type="ARBA" id="ARBA00022824"/>
    </source>
</evidence>
<feature type="compositionally biased region" description="Basic and acidic residues" evidence="17">
    <location>
        <begin position="260"/>
        <end position="270"/>
    </location>
</feature>
<dbReference type="Proteomes" id="UP000265200">
    <property type="component" value="Chromosome 17"/>
</dbReference>
<feature type="region of interest" description="Disordered" evidence="17">
    <location>
        <begin position="719"/>
        <end position="906"/>
    </location>
</feature>
<keyword evidence="3 18" id="KW-0812">Transmembrane</keyword>
<feature type="compositionally biased region" description="Polar residues" evidence="17">
    <location>
        <begin position="719"/>
        <end position="734"/>
    </location>
</feature>